<evidence type="ECO:0000256" key="1">
    <source>
        <dbReference type="SAM" id="Phobius"/>
    </source>
</evidence>
<reference evidence="2" key="2">
    <citation type="journal article" date="2015" name="Fish Shellfish Immunol.">
        <title>Early steps in the European eel (Anguilla anguilla)-Vibrio vulnificus interaction in the gills: Role of the RtxA13 toxin.</title>
        <authorList>
            <person name="Callol A."/>
            <person name="Pajuelo D."/>
            <person name="Ebbesson L."/>
            <person name="Teles M."/>
            <person name="MacKenzie S."/>
            <person name="Amaro C."/>
        </authorList>
    </citation>
    <scope>NUCLEOTIDE SEQUENCE</scope>
</reference>
<name>A0A0E9X3R2_ANGAN</name>
<dbReference type="EMBL" id="GBXM01011456">
    <property type="protein sequence ID" value="JAH97121.1"/>
    <property type="molecule type" value="Transcribed_RNA"/>
</dbReference>
<organism evidence="2">
    <name type="scientific">Anguilla anguilla</name>
    <name type="common">European freshwater eel</name>
    <name type="synonym">Muraena anguilla</name>
    <dbReference type="NCBI Taxonomy" id="7936"/>
    <lineage>
        <taxon>Eukaryota</taxon>
        <taxon>Metazoa</taxon>
        <taxon>Chordata</taxon>
        <taxon>Craniata</taxon>
        <taxon>Vertebrata</taxon>
        <taxon>Euteleostomi</taxon>
        <taxon>Actinopterygii</taxon>
        <taxon>Neopterygii</taxon>
        <taxon>Teleostei</taxon>
        <taxon>Anguilliformes</taxon>
        <taxon>Anguillidae</taxon>
        <taxon>Anguilla</taxon>
    </lineage>
</organism>
<protein>
    <submittedName>
        <fullName evidence="2">Uncharacterized protein</fullName>
    </submittedName>
</protein>
<keyword evidence="1" id="KW-1133">Transmembrane helix</keyword>
<feature type="transmembrane region" description="Helical" evidence="1">
    <location>
        <begin position="61"/>
        <end position="81"/>
    </location>
</feature>
<proteinExistence type="predicted"/>
<keyword evidence="1" id="KW-0812">Transmembrane</keyword>
<keyword evidence="1" id="KW-0472">Membrane</keyword>
<sequence>MLIYGMRTLPLVKLTEQVADYMAQEIDCSFLKSFPTRRRPCCRSCCVYFLHVYYTAVCLSYTLKLCYFILVVAAIMSFLLAW</sequence>
<accession>A0A0E9X3R2</accession>
<reference evidence="2" key="1">
    <citation type="submission" date="2014-11" db="EMBL/GenBank/DDBJ databases">
        <authorList>
            <person name="Amaro Gonzalez C."/>
        </authorList>
    </citation>
    <scope>NUCLEOTIDE SEQUENCE</scope>
</reference>
<dbReference type="AlphaFoldDB" id="A0A0E9X3R2"/>
<evidence type="ECO:0000313" key="2">
    <source>
        <dbReference type="EMBL" id="JAH97121.1"/>
    </source>
</evidence>